<protein>
    <submittedName>
        <fullName evidence="1">ATP F0F1 synthase synthase</fullName>
    </submittedName>
</protein>
<gene>
    <name evidence="1" type="ORF">HX893_05770</name>
</gene>
<evidence type="ECO:0000313" key="1">
    <source>
        <dbReference type="EMBL" id="NWE87639.1"/>
    </source>
</evidence>
<dbReference type="RefSeq" id="WP_016980300.1">
    <property type="nucleotide sequence ID" value="NZ_JACASD010000013.1"/>
</dbReference>
<proteinExistence type="predicted"/>
<accession>A0A7Y8KGA0</accession>
<dbReference type="Proteomes" id="UP000585226">
    <property type="component" value="Unassembled WGS sequence"/>
</dbReference>
<dbReference type="GeneID" id="45623318"/>
<organism evidence="1 2">
    <name type="scientific">Pseudomonas reactans</name>
    <dbReference type="NCBI Taxonomy" id="117680"/>
    <lineage>
        <taxon>Bacteria</taxon>
        <taxon>Pseudomonadati</taxon>
        <taxon>Pseudomonadota</taxon>
        <taxon>Gammaproteobacteria</taxon>
        <taxon>Pseudomonadales</taxon>
        <taxon>Pseudomonadaceae</taxon>
        <taxon>Pseudomonas</taxon>
    </lineage>
</organism>
<evidence type="ECO:0000313" key="2">
    <source>
        <dbReference type="Proteomes" id="UP000585226"/>
    </source>
</evidence>
<reference evidence="1 2" key="1">
    <citation type="submission" date="2020-04" db="EMBL/GenBank/DDBJ databases">
        <title>Molecular characterization of pseudomonads from Agaricus bisporus reveal novel blotch 2 pathogens in Western Europe.</title>
        <authorList>
            <person name="Taparia T."/>
            <person name="Krijger M."/>
            <person name="Haynes E."/>
            <person name="Elpinstone J.G."/>
            <person name="Noble R."/>
            <person name="Van Der Wolf J."/>
        </authorList>
    </citation>
    <scope>NUCLEOTIDE SEQUENCE [LARGE SCALE GENOMIC DNA]</scope>
    <source>
        <strain evidence="1 2">P8021</strain>
    </source>
</reference>
<sequence length="276" mass="31151">MDFVLAKIKRLQKNAIVKVLSDSKLYAEVVIDAAACVPYEPDHNLDEDSWFVIPGFSGQPFCIDFLKEPFDSKNHVELKKNQFDKITWLCSVQNDSFYFQKVTPSLLVCRKSITFGEVAELDDGQLRLVINTTPDAIYLPKTDSLVFKSLATISSIFKGIGQLFKEATHEEVEKFLDEPFIELSNNFEAARVSTPNRKRIGLAMATLAALPSSQRAAMVSYIDDYCAGHLDFDKAKGVFDIGSDHQLKLLIYGIEQRFYTTLFGNERRLANSVQLL</sequence>
<dbReference type="AlphaFoldDB" id="A0A7Y8KGA0"/>
<name>A0A7Y8KGA0_9PSED</name>
<comment type="caution">
    <text evidence="1">The sequence shown here is derived from an EMBL/GenBank/DDBJ whole genome shotgun (WGS) entry which is preliminary data.</text>
</comment>
<dbReference type="EMBL" id="JACASD010000013">
    <property type="protein sequence ID" value="NWE87639.1"/>
    <property type="molecule type" value="Genomic_DNA"/>
</dbReference>